<dbReference type="PANTHER" id="PTHR12526">
    <property type="entry name" value="GLYCOSYLTRANSFERASE"/>
    <property type="match status" value="1"/>
</dbReference>
<feature type="domain" description="Glycosyl transferase family 1" evidence="1">
    <location>
        <begin position="181"/>
        <end position="340"/>
    </location>
</feature>
<sequence length="368" mass="41909">MKKILFLNSCVEWGGGEKWTFDTAHELHNRGYEVIIASVPKSELYQRAQNAEIRTEVVSVKGSLSALNPIKLFSFINFLKRERIDTIFLNLSQDLKFGALAAKLAGIKQIIYRRGSAIPIKDKFYTKFLLRDCVSDIIANSQATKDTILANTSDWLNEDKIEIIYNGIKLDGIKENSQGSNIREEFGIKDGEILIANIGRLSKQKGHRYLIEAVDLLRREIDNFKILLVGKGELEEELRKQVKELNLEDYIIFTGFRTDIYNIMSQIDFLLHTALWEGFGFVIAEAMAVGKPVVSTDVSNIAEVIVDGESGYLAESKNPQDIADKVIKMIKDKNLWLEMGSLGRRIVKEKFTFEDKVKELESVYLRMK</sequence>
<evidence type="ECO:0000259" key="2">
    <source>
        <dbReference type="Pfam" id="PF13439"/>
    </source>
</evidence>
<gene>
    <name evidence="3" type="ORF">U472_14745</name>
</gene>
<reference evidence="3 4" key="2">
    <citation type="submission" date="2016-08" db="EMBL/GenBank/DDBJ databases">
        <title>Orenia metallireducens sp. nov. strain Z6, a Novel Metal-reducing Firmicute from the Deep Subsurface.</title>
        <authorList>
            <person name="Maxim B.I."/>
            <person name="Kenneth K."/>
            <person name="Flynn T.M."/>
            <person name="Oloughlin E.J."/>
            <person name="Locke R.A."/>
            <person name="Weber J.R."/>
            <person name="Egan S.M."/>
            <person name="Mackie R.I."/>
            <person name="Cann I.K."/>
        </authorList>
    </citation>
    <scope>NUCLEOTIDE SEQUENCE [LARGE SCALE GENOMIC DNA]</scope>
    <source>
        <strain evidence="3 4">Z6</strain>
    </source>
</reference>
<protein>
    <submittedName>
        <fullName evidence="3">Glycosyltransferase</fullName>
    </submittedName>
</protein>
<reference evidence="4" key="1">
    <citation type="submission" date="2016-07" db="EMBL/GenBank/DDBJ databases">
        <authorList>
            <person name="Florea S."/>
            <person name="Webb J.S."/>
            <person name="Jaromczyk J."/>
            <person name="Schardl C.L."/>
        </authorList>
    </citation>
    <scope>NUCLEOTIDE SEQUENCE [LARGE SCALE GENOMIC DNA]</scope>
    <source>
        <strain evidence="4">Z6</strain>
    </source>
</reference>
<dbReference type="InterPro" id="IPR028098">
    <property type="entry name" value="Glyco_trans_4-like_N"/>
</dbReference>
<evidence type="ECO:0000259" key="1">
    <source>
        <dbReference type="Pfam" id="PF00534"/>
    </source>
</evidence>
<evidence type="ECO:0000313" key="3">
    <source>
        <dbReference type="EMBL" id="OCL25585.1"/>
    </source>
</evidence>
<dbReference type="CDD" id="cd03811">
    <property type="entry name" value="GT4_GT28_WabH-like"/>
    <property type="match status" value="1"/>
</dbReference>
<feature type="domain" description="Glycosyltransferase subfamily 4-like N-terminal" evidence="2">
    <location>
        <begin position="13"/>
        <end position="171"/>
    </location>
</feature>
<dbReference type="SUPFAM" id="SSF53756">
    <property type="entry name" value="UDP-Glycosyltransferase/glycogen phosphorylase"/>
    <property type="match status" value="1"/>
</dbReference>
<dbReference type="Pfam" id="PF13439">
    <property type="entry name" value="Glyco_transf_4"/>
    <property type="match status" value="1"/>
</dbReference>
<organism evidence="3 4">
    <name type="scientific">Orenia metallireducens</name>
    <dbReference type="NCBI Taxonomy" id="1413210"/>
    <lineage>
        <taxon>Bacteria</taxon>
        <taxon>Bacillati</taxon>
        <taxon>Bacillota</taxon>
        <taxon>Clostridia</taxon>
        <taxon>Halanaerobiales</taxon>
        <taxon>Halobacteroidaceae</taxon>
        <taxon>Orenia</taxon>
    </lineage>
</organism>
<dbReference type="RefSeq" id="WP_068719497.1">
    <property type="nucleotide sequence ID" value="NZ_LWDV01000010.1"/>
</dbReference>
<dbReference type="Proteomes" id="UP000093514">
    <property type="component" value="Unassembled WGS sequence"/>
</dbReference>
<comment type="caution">
    <text evidence="3">The sequence shown here is derived from an EMBL/GenBank/DDBJ whole genome shotgun (WGS) entry which is preliminary data.</text>
</comment>
<evidence type="ECO:0000313" key="4">
    <source>
        <dbReference type="Proteomes" id="UP000093514"/>
    </source>
</evidence>
<dbReference type="EMBL" id="LWDV01000010">
    <property type="protein sequence ID" value="OCL25585.1"/>
    <property type="molecule type" value="Genomic_DNA"/>
</dbReference>
<dbReference type="GO" id="GO:0016757">
    <property type="term" value="F:glycosyltransferase activity"/>
    <property type="evidence" value="ECO:0007669"/>
    <property type="project" value="InterPro"/>
</dbReference>
<dbReference type="Gene3D" id="3.40.50.2000">
    <property type="entry name" value="Glycogen Phosphorylase B"/>
    <property type="match status" value="2"/>
</dbReference>
<keyword evidence="3" id="KW-0808">Transferase</keyword>
<proteinExistence type="predicted"/>
<name>A0A1C0A618_9FIRM</name>
<dbReference type="OrthoDB" id="9806653at2"/>
<dbReference type="AlphaFoldDB" id="A0A1C0A618"/>
<dbReference type="InterPro" id="IPR001296">
    <property type="entry name" value="Glyco_trans_1"/>
</dbReference>
<keyword evidence="4" id="KW-1185">Reference proteome</keyword>
<accession>A0A1C0A618</accession>
<dbReference type="Pfam" id="PF00534">
    <property type="entry name" value="Glycos_transf_1"/>
    <property type="match status" value="1"/>
</dbReference>